<accession>D3P9H8</accession>
<keyword evidence="4 16" id="KW-0597">Phosphoprotein</keyword>
<reference evidence="18 19" key="1">
    <citation type="journal article" date="2010" name="DNA Res.">
        <title>Bacterial lifestyle in a deep-sea hydrothermal vent chimney revealed by the genome sequence of the thermophilic bacterium Deferribacter desulfuricans SSM1.</title>
        <authorList>
            <person name="Takaki Y."/>
            <person name="Shimamura S."/>
            <person name="Nakagawa S."/>
            <person name="Fukuhara Y."/>
            <person name="Horikawa H."/>
            <person name="Ankai A."/>
            <person name="Harada T."/>
            <person name="Hosoyama A."/>
            <person name="Oguchi A."/>
            <person name="Fukui S."/>
            <person name="Fujita N."/>
            <person name="Takami H."/>
            <person name="Takai K."/>
        </authorList>
    </citation>
    <scope>NUCLEOTIDE SEQUENCE [LARGE SCALE GENOMIC DNA]</scope>
    <source>
        <strain evidence="19">DSM 14783 / JCM 11476 / NBRC 101012 / SSM1</strain>
    </source>
</reference>
<keyword evidence="9 16" id="KW-1133">Transmembrane helix</keyword>
<organism evidence="18 19">
    <name type="scientific">Deferribacter desulfuricans (strain DSM 14783 / JCM 11476 / NBRC 101012 / SSM1)</name>
    <dbReference type="NCBI Taxonomy" id="639282"/>
    <lineage>
        <taxon>Bacteria</taxon>
        <taxon>Pseudomonadati</taxon>
        <taxon>Deferribacterota</taxon>
        <taxon>Deferribacteres</taxon>
        <taxon>Deferribacterales</taxon>
        <taxon>Deferribacteraceae</taxon>
        <taxon>Deferribacter</taxon>
    </lineage>
</organism>
<dbReference type="PIRSF" id="PIRSF016055">
    <property type="entry name" value="NADH-UbQ_OxRdtase_B_su"/>
    <property type="match status" value="1"/>
</dbReference>
<evidence type="ECO:0000256" key="6">
    <source>
        <dbReference type="ARBA" id="ARBA00022643"/>
    </source>
</evidence>
<keyword evidence="11 16" id="KW-0915">Sodium</keyword>
<dbReference type="NCBIfam" id="NF003756">
    <property type="entry name" value="PRK05349.1"/>
    <property type="match status" value="1"/>
</dbReference>
<name>D3P9H8_DEFDS</name>
<evidence type="ECO:0000256" key="7">
    <source>
        <dbReference type="ARBA" id="ARBA00022692"/>
    </source>
</evidence>
<evidence type="ECO:0000256" key="3">
    <source>
        <dbReference type="ARBA" id="ARBA00022519"/>
    </source>
</evidence>
<dbReference type="InterPro" id="IPR010966">
    <property type="entry name" value="NqrB"/>
</dbReference>
<dbReference type="GO" id="GO:0022904">
    <property type="term" value="P:respiratory electron transport chain"/>
    <property type="evidence" value="ECO:0007669"/>
    <property type="project" value="InterPro"/>
</dbReference>
<evidence type="ECO:0000256" key="13">
    <source>
        <dbReference type="ARBA" id="ARBA00023075"/>
    </source>
</evidence>
<feature type="transmembrane region" description="Helical" evidence="16">
    <location>
        <begin position="366"/>
        <end position="386"/>
    </location>
</feature>
<evidence type="ECO:0000256" key="8">
    <source>
        <dbReference type="ARBA" id="ARBA00022967"/>
    </source>
</evidence>
<dbReference type="PANTHER" id="PTHR30578">
    <property type="entry name" value="ELECTRON TRANSPORT COMPLEX PROTEIN RNFD"/>
    <property type="match status" value="1"/>
</dbReference>
<feature type="transmembrane region" description="Helical" evidence="16">
    <location>
        <begin position="114"/>
        <end position="138"/>
    </location>
</feature>
<dbReference type="PANTHER" id="PTHR30578:SF1">
    <property type="entry name" value="NA(+)-TRANSLOCATING NADH-QUINONE REDUCTASE SUBUNIT B"/>
    <property type="match status" value="1"/>
</dbReference>
<dbReference type="HOGENOM" id="CLU_042020_1_1_0"/>
<dbReference type="EC" id="7.2.1.1" evidence="16"/>
<comment type="subcellular location">
    <subcellularLocation>
        <location evidence="16">Cell inner membrane</location>
        <topology evidence="16">Multi-pass membrane protein</topology>
    </subcellularLocation>
</comment>
<dbReference type="eggNOG" id="COG1805">
    <property type="taxonomic scope" value="Bacteria"/>
</dbReference>
<proteinExistence type="inferred from homology"/>
<evidence type="ECO:0000256" key="17">
    <source>
        <dbReference type="PIRSR" id="PIRSR016055-50"/>
    </source>
</evidence>
<keyword evidence="10 16" id="KW-0520">NAD</keyword>
<dbReference type="HAMAP" id="MF_00426">
    <property type="entry name" value="NqrB"/>
    <property type="match status" value="1"/>
</dbReference>
<keyword evidence="5 16" id="KW-0285">Flavoprotein</keyword>
<dbReference type="AlphaFoldDB" id="D3P9H8"/>
<dbReference type="GO" id="GO:0055085">
    <property type="term" value="P:transmembrane transport"/>
    <property type="evidence" value="ECO:0007669"/>
    <property type="project" value="InterPro"/>
</dbReference>
<keyword evidence="7 16" id="KW-0812">Transmembrane</keyword>
<keyword evidence="1 16" id="KW-0813">Transport</keyword>
<evidence type="ECO:0000256" key="5">
    <source>
        <dbReference type="ARBA" id="ARBA00022630"/>
    </source>
</evidence>
<dbReference type="Pfam" id="PF03116">
    <property type="entry name" value="NQR2_RnfD_RnfE"/>
    <property type="match status" value="1"/>
</dbReference>
<evidence type="ECO:0000256" key="4">
    <source>
        <dbReference type="ARBA" id="ARBA00022553"/>
    </source>
</evidence>
<evidence type="ECO:0000313" key="19">
    <source>
        <dbReference type="Proteomes" id="UP000001520"/>
    </source>
</evidence>
<sequence>MKRLQKIFDKIGEHFKEGGKYSRWYPLYEATESFFFSPDTKTSGKCHIRDVADFKRVMIFVVIALLPVTIFAIYNTGLQTNLLINEYNIIPDGFRWDVLKWFHVSFDSSIVSNFAVGLAYFLPLYAVTMVVGSFWEVLFAVVRKHEISEGFLVTSLLYPLILPPNVPLWEASVALSLGLVLGKELFGGTGMNVVNPALISRAILFFSYPASMTGDRVWTGIDAVSVATPLTLASSNNIISEHYRWMDAFLGFIPGSMGETSTLLCIVGALILVVSNVASWRIMVSAVIGLIFTSTLFNLIGSQTNYMFNLPFYWHLVLGGFAFGVAFMATDPVSAAYTDRGRWIYGFLIGSLTVLVRVVNPAYPEGTMLAIIFANIVAPTIDYFVIKSVIKRRNKVAA</sequence>
<comment type="caution">
    <text evidence="16">Lacks conserved residue(s) required for the propagation of feature annotation.</text>
</comment>
<protein>
    <recommendedName>
        <fullName evidence="16">Na(+)-translocating NADH-quinone reductase subunit B</fullName>
        <shortName evidence="16">Na(+)-NQR subunit B</shortName>
        <shortName evidence="16">Na(+)-translocating NQR subunit B</shortName>
        <ecNumber evidence="16">7.2.1.1</ecNumber>
    </recommendedName>
    <alternativeName>
        <fullName evidence="16">NQR complex subunit B</fullName>
    </alternativeName>
    <alternativeName>
        <fullName evidence="16">NQR-1 subunit B</fullName>
    </alternativeName>
</protein>
<keyword evidence="19" id="KW-1185">Reference proteome</keyword>
<dbReference type="OrthoDB" id="9776359at2"/>
<comment type="catalytic activity">
    <reaction evidence="16">
        <text>a ubiquinone + n Na(+)(in) + NADH + H(+) = a ubiquinol + n Na(+)(out) + NAD(+)</text>
        <dbReference type="Rhea" id="RHEA:47748"/>
        <dbReference type="Rhea" id="RHEA-COMP:9565"/>
        <dbReference type="Rhea" id="RHEA-COMP:9566"/>
        <dbReference type="ChEBI" id="CHEBI:15378"/>
        <dbReference type="ChEBI" id="CHEBI:16389"/>
        <dbReference type="ChEBI" id="CHEBI:17976"/>
        <dbReference type="ChEBI" id="CHEBI:29101"/>
        <dbReference type="ChEBI" id="CHEBI:57540"/>
        <dbReference type="ChEBI" id="CHEBI:57945"/>
        <dbReference type="EC" id="7.2.1.1"/>
    </reaction>
</comment>
<dbReference type="GO" id="GO:0010181">
    <property type="term" value="F:FMN binding"/>
    <property type="evidence" value="ECO:0007669"/>
    <property type="project" value="InterPro"/>
</dbReference>
<dbReference type="KEGG" id="ddf:DEFDS_1917"/>
<dbReference type="EMBL" id="AP011529">
    <property type="protein sequence ID" value="BAI81368.1"/>
    <property type="molecule type" value="Genomic_DNA"/>
</dbReference>
<comment type="cofactor">
    <cofactor evidence="16 17">
        <name>FMN</name>
        <dbReference type="ChEBI" id="CHEBI:58210"/>
    </cofactor>
</comment>
<dbReference type="STRING" id="639282.DEFDS_1917"/>
<evidence type="ECO:0000313" key="18">
    <source>
        <dbReference type="EMBL" id="BAI81368.1"/>
    </source>
</evidence>
<feature type="transmembrane region" description="Helical" evidence="16">
    <location>
        <begin position="280"/>
        <end position="300"/>
    </location>
</feature>
<evidence type="ECO:0000256" key="15">
    <source>
        <dbReference type="ARBA" id="ARBA00023201"/>
    </source>
</evidence>
<feature type="transmembrane region" description="Helical" evidence="16">
    <location>
        <begin position="249"/>
        <end position="273"/>
    </location>
</feature>
<keyword evidence="14 16" id="KW-0472">Membrane</keyword>
<dbReference type="NCBIfam" id="TIGR01937">
    <property type="entry name" value="nqrB"/>
    <property type="match status" value="1"/>
</dbReference>
<gene>
    <name evidence="16 18" type="primary">nqrB</name>
    <name evidence="18" type="ordered locus">DEFDS_1917</name>
</gene>
<keyword evidence="2 16" id="KW-1003">Cell membrane</keyword>
<comment type="similarity">
    <text evidence="16">Belongs to the NqrB/RnfD family.</text>
</comment>
<evidence type="ECO:0000256" key="12">
    <source>
        <dbReference type="ARBA" id="ARBA00023065"/>
    </source>
</evidence>
<evidence type="ECO:0000256" key="10">
    <source>
        <dbReference type="ARBA" id="ARBA00023027"/>
    </source>
</evidence>
<dbReference type="RefSeq" id="WP_013008613.1">
    <property type="nucleotide sequence ID" value="NC_013939.1"/>
</dbReference>
<dbReference type="Proteomes" id="UP000001520">
    <property type="component" value="Chromosome"/>
</dbReference>
<evidence type="ECO:0000256" key="1">
    <source>
        <dbReference type="ARBA" id="ARBA00022448"/>
    </source>
</evidence>
<evidence type="ECO:0000256" key="14">
    <source>
        <dbReference type="ARBA" id="ARBA00023136"/>
    </source>
</evidence>
<dbReference type="GO" id="GO:0006814">
    <property type="term" value="P:sodium ion transport"/>
    <property type="evidence" value="ECO:0007669"/>
    <property type="project" value="UniProtKB-UniRule"/>
</dbReference>
<keyword evidence="8 16" id="KW-1278">Translocase</keyword>
<keyword evidence="15 16" id="KW-0739">Sodium transport</keyword>
<comment type="function">
    <text evidence="16">NQR complex catalyzes the reduction of ubiquinone-1 to ubiquinol by two successive reactions, coupled with the transport of Na(+) ions from the cytoplasm to the periplasm. NqrA to NqrE are probably involved in the second step, the conversion of ubisemiquinone to ubiquinol.</text>
</comment>
<keyword evidence="3 16" id="KW-0997">Cell inner membrane</keyword>
<dbReference type="GO" id="GO:0016655">
    <property type="term" value="F:oxidoreductase activity, acting on NAD(P)H, quinone or similar compound as acceptor"/>
    <property type="evidence" value="ECO:0007669"/>
    <property type="project" value="UniProtKB-UniRule"/>
</dbReference>
<keyword evidence="12 16" id="KW-0406">Ion transport</keyword>
<evidence type="ECO:0000256" key="16">
    <source>
        <dbReference type="HAMAP-Rule" id="MF_00426"/>
    </source>
</evidence>
<dbReference type="InterPro" id="IPR004338">
    <property type="entry name" value="NqrB/RnfD"/>
</dbReference>
<comment type="subunit">
    <text evidence="16">Composed of six subunits; NqrA, NqrB, NqrC, NqrD, NqrE and NqrF.</text>
</comment>
<dbReference type="GO" id="GO:0005886">
    <property type="term" value="C:plasma membrane"/>
    <property type="evidence" value="ECO:0007669"/>
    <property type="project" value="UniProtKB-SubCell"/>
</dbReference>
<keyword evidence="6 16" id="KW-0288">FMN</keyword>
<evidence type="ECO:0000256" key="2">
    <source>
        <dbReference type="ARBA" id="ARBA00022475"/>
    </source>
</evidence>
<feature type="transmembrane region" description="Helical" evidence="16">
    <location>
        <begin position="57"/>
        <end position="74"/>
    </location>
</feature>
<evidence type="ECO:0000256" key="9">
    <source>
        <dbReference type="ARBA" id="ARBA00022989"/>
    </source>
</evidence>
<evidence type="ECO:0000256" key="11">
    <source>
        <dbReference type="ARBA" id="ARBA00023053"/>
    </source>
</evidence>
<keyword evidence="13 16" id="KW-0830">Ubiquinone</keyword>
<feature type="transmembrane region" description="Helical" evidence="16">
    <location>
        <begin position="312"/>
        <end position="330"/>
    </location>
</feature>
<feature type="modified residue" description="FMN phosphoryl threonine" evidence="16 17">
    <location>
        <position position="228"/>
    </location>
</feature>